<dbReference type="EMBL" id="LC651645">
    <property type="protein sequence ID" value="BDC16247.1"/>
    <property type="molecule type" value="Genomic_RNA"/>
</dbReference>
<reference evidence="2" key="1">
    <citation type="submission" date="2021-09" db="EMBL/GenBank/DDBJ databases">
        <title>RNA virosphere in a marine zooplankton community in the subtropical western North Pacific.</title>
        <authorList>
            <person name="Hirai J."/>
            <person name="Urayama S."/>
            <person name="Takaki Y."/>
            <person name="Hirai M."/>
            <person name="Nagasaki K."/>
            <person name="Nunoura T."/>
        </authorList>
    </citation>
    <scope>NUCLEOTIDE SEQUENCE</scope>
    <source>
        <strain evidence="2">2021-JH11</strain>
    </source>
</reference>
<dbReference type="AlphaFoldDB" id="A0A8J9RR34"/>
<sequence length="638" mass="70639">MEQKDNDKKPKKPQPTYADYLCWASLEGILEPISELQFEDLLKDIENDDFSSNSIHGLGLVPTLIGGVRPRPSINLNSRVNSRPGGASLPNLRGMPDVIATGMGVWDQISNPDSTTRSTVREVTQTMRGIRQRFEGMGGNVNVKGNPTVPGMPGGGGRGPRGALLFNIKPDPVEISYSPSIPNTVYADTFRQVKYRDANLYITSVAYQVPPNDQTVRDYVEKILIPNLELRANAATSFNTNAYINFTFEKVTSYIETVANALLVYFSLTNILSYCKNGGTNTGMFALKEMISAEDVLLLQTLGERLTNLPIPPRLKEQLYWLTDVSKSTNNVPNTPILLFTGMTFETTPEDAYDVRYFTEMTSRVQTYIDALNPPATSTTSFDMRMLDMMANVMPGWLKQGIGPGFGLPTHDGHWYDVWCNSPQLSKYGASGTLYTVPNVTDPMEDIPYVSVTNDMSGINQALFSVYYDYNWTGSIVPRISFIKDGSNNVVGFTNRLIFAQGKGTNNNVEGALYPYFDMVGSGNFEDTSYVLSQSGWFNQVDFSSNAPANHTAYFPSAVSQAVRGLNVISNQVPSYQSIQWIMSFDEAFSGVTKDPNPGPGKPKGPKISKKNKKKQPGKPKPKIMGKVKDKDQYKEEE</sequence>
<feature type="compositionally biased region" description="Basic residues" evidence="1">
    <location>
        <begin position="604"/>
        <end position="626"/>
    </location>
</feature>
<accession>A0A8J9RR34</accession>
<feature type="compositionally biased region" description="Basic and acidic residues" evidence="1">
    <location>
        <begin position="627"/>
        <end position="638"/>
    </location>
</feature>
<proteinExistence type="predicted"/>
<feature type="region of interest" description="Disordered" evidence="1">
    <location>
        <begin position="592"/>
        <end position="638"/>
    </location>
</feature>
<evidence type="ECO:0000256" key="1">
    <source>
        <dbReference type="SAM" id="MobiDB-lite"/>
    </source>
</evidence>
<name>A0A8J9RR34_9ZZZZ</name>
<evidence type="ECO:0008006" key="3">
    <source>
        <dbReference type="Google" id="ProtNLM"/>
    </source>
</evidence>
<organism evidence="2">
    <name type="scientific">viral metagenome</name>
    <dbReference type="NCBI Taxonomy" id="1070528"/>
    <lineage>
        <taxon>unclassified sequences</taxon>
        <taxon>metagenomes</taxon>
        <taxon>organismal metagenomes</taxon>
    </lineage>
</organism>
<protein>
    <recommendedName>
        <fullName evidence="3">Capsid protein</fullName>
    </recommendedName>
</protein>
<evidence type="ECO:0000313" key="2">
    <source>
        <dbReference type="EMBL" id="BDC16247.1"/>
    </source>
</evidence>